<dbReference type="Proteomes" id="UP000194236">
    <property type="component" value="Unassembled WGS sequence"/>
</dbReference>
<proteinExistence type="predicted"/>
<comment type="caution">
    <text evidence="1">The sequence shown here is derived from an EMBL/GenBank/DDBJ whole genome shotgun (WGS) entry which is preliminary data.</text>
</comment>
<reference evidence="1 2" key="1">
    <citation type="submission" date="2017-03" db="EMBL/GenBank/DDBJ databases">
        <title>Genome Survey of Euroglyphus maynei.</title>
        <authorList>
            <person name="Arlian L.G."/>
            <person name="Morgan M.S."/>
            <person name="Rider S.D."/>
        </authorList>
    </citation>
    <scope>NUCLEOTIDE SEQUENCE [LARGE SCALE GENOMIC DNA]</scope>
    <source>
        <strain evidence="1">Arlian Lab</strain>
        <tissue evidence="1">Whole body</tissue>
    </source>
</reference>
<protein>
    <submittedName>
        <fullName evidence="1">Uncharacterized protein</fullName>
    </submittedName>
</protein>
<dbReference type="AlphaFoldDB" id="A0A1Y3B9T6"/>
<organism evidence="1 2">
    <name type="scientific">Euroglyphus maynei</name>
    <name type="common">Mayne's house dust mite</name>
    <dbReference type="NCBI Taxonomy" id="6958"/>
    <lineage>
        <taxon>Eukaryota</taxon>
        <taxon>Metazoa</taxon>
        <taxon>Ecdysozoa</taxon>
        <taxon>Arthropoda</taxon>
        <taxon>Chelicerata</taxon>
        <taxon>Arachnida</taxon>
        <taxon>Acari</taxon>
        <taxon>Acariformes</taxon>
        <taxon>Sarcoptiformes</taxon>
        <taxon>Astigmata</taxon>
        <taxon>Psoroptidia</taxon>
        <taxon>Analgoidea</taxon>
        <taxon>Pyroglyphidae</taxon>
        <taxon>Pyroglyphinae</taxon>
        <taxon>Euroglyphus</taxon>
    </lineage>
</organism>
<accession>A0A1Y3B9T6</accession>
<keyword evidence="2" id="KW-1185">Reference proteome</keyword>
<evidence type="ECO:0000313" key="2">
    <source>
        <dbReference type="Proteomes" id="UP000194236"/>
    </source>
</evidence>
<gene>
    <name evidence="1" type="ORF">BLA29_006250</name>
</gene>
<dbReference type="EMBL" id="MUJZ01031530">
    <property type="protein sequence ID" value="OTF77650.1"/>
    <property type="molecule type" value="Genomic_DNA"/>
</dbReference>
<name>A0A1Y3B9T6_EURMA</name>
<sequence>MAKYGCFNVVDRNIEHHVQTNSSWSLLLSMVPGTSSTCEKLKHSPSSWHSTPWQIRSSQFNKMLTKLSVWLNIANNQ</sequence>
<evidence type="ECO:0000313" key="1">
    <source>
        <dbReference type="EMBL" id="OTF77650.1"/>
    </source>
</evidence>